<dbReference type="HOGENOM" id="CLU_1309433_0_0_0"/>
<accession>Q01QM1</accession>
<gene>
    <name evidence="4" type="ordered locus">Acid_7138</name>
</gene>
<dbReference type="Gene3D" id="1.10.530.10">
    <property type="match status" value="1"/>
</dbReference>
<dbReference type="GO" id="GO:0000270">
    <property type="term" value="P:peptidoglycan metabolic process"/>
    <property type="evidence" value="ECO:0007669"/>
    <property type="project" value="InterPro"/>
</dbReference>
<evidence type="ECO:0000313" key="4">
    <source>
        <dbReference type="EMBL" id="ABJ88049.1"/>
    </source>
</evidence>
<comment type="similarity">
    <text evidence="1">Belongs to the transglycosylase Slt family.</text>
</comment>
<evidence type="ECO:0000256" key="2">
    <source>
        <dbReference type="SAM" id="SignalP"/>
    </source>
</evidence>
<evidence type="ECO:0000259" key="3">
    <source>
        <dbReference type="Pfam" id="PF01464"/>
    </source>
</evidence>
<dbReference type="CDD" id="cd00254">
    <property type="entry name" value="LT-like"/>
    <property type="match status" value="1"/>
</dbReference>
<dbReference type="STRING" id="234267.Acid_7138"/>
<dbReference type="KEGG" id="sus:Acid_7138"/>
<feature type="signal peptide" evidence="2">
    <location>
        <begin position="1"/>
        <end position="24"/>
    </location>
</feature>
<dbReference type="SUPFAM" id="SSF53955">
    <property type="entry name" value="Lysozyme-like"/>
    <property type="match status" value="1"/>
</dbReference>
<dbReference type="PROSITE" id="PS00922">
    <property type="entry name" value="TRANSGLYCOSYLASE"/>
    <property type="match status" value="1"/>
</dbReference>
<dbReference type="GO" id="GO:0008933">
    <property type="term" value="F:peptidoglycan lytic transglycosylase activity"/>
    <property type="evidence" value="ECO:0007669"/>
    <property type="project" value="InterPro"/>
</dbReference>
<name>Q01QM1_SOLUE</name>
<reference evidence="4" key="1">
    <citation type="submission" date="2006-10" db="EMBL/GenBank/DDBJ databases">
        <title>Complete sequence of Solibacter usitatus Ellin6076.</title>
        <authorList>
            <consortium name="US DOE Joint Genome Institute"/>
            <person name="Copeland A."/>
            <person name="Lucas S."/>
            <person name="Lapidus A."/>
            <person name="Barry K."/>
            <person name="Detter J.C."/>
            <person name="Glavina del Rio T."/>
            <person name="Hammon N."/>
            <person name="Israni S."/>
            <person name="Dalin E."/>
            <person name="Tice H."/>
            <person name="Pitluck S."/>
            <person name="Thompson L.S."/>
            <person name="Brettin T."/>
            <person name="Bruce D."/>
            <person name="Han C."/>
            <person name="Tapia R."/>
            <person name="Gilna P."/>
            <person name="Schmutz J."/>
            <person name="Larimer F."/>
            <person name="Land M."/>
            <person name="Hauser L."/>
            <person name="Kyrpides N."/>
            <person name="Mikhailova N."/>
            <person name="Janssen P.H."/>
            <person name="Kuske C.R."/>
            <person name="Richardson P."/>
        </authorList>
    </citation>
    <scope>NUCLEOTIDE SEQUENCE</scope>
    <source>
        <strain evidence="4">Ellin6076</strain>
    </source>
</reference>
<feature type="chain" id="PRO_5004162964" evidence="2">
    <location>
        <begin position="25"/>
        <end position="210"/>
    </location>
</feature>
<sequence precursor="true">MKFSLVTLAVASLALAGSSFFVLSSPGSLPARETTAIGQIAARIPEKLAQVRTIDVHALIHAAAAKHKVPEAFVKSIVAAESNFDAAAVSRTGAIGLMQLMPATAQEYSADPKIPEQNIEAGTKYLRCLMTRYQKSRNSLTRVIAAYNAGPTVVDRYRGIPPYRETRRYVVRVLGFMKQFEREHAKVGCVEQFAKNAPAPVMQGGTSDGE</sequence>
<dbReference type="PANTHER" id="PTHR37423">
    <property type="entry name" value="SOLUBLE LYTIC MUREIN TRANSGLYCOSYLASE-RELATED"/>
    <property type="match status" value="1"/>
</dbReference>
<protein>
    <submittedName>
        <fullName evidence="4">Lytic transglycosylase, catalytic</fullName>
    </submittedName>
</protein>
<dbReference type="InterPro" id="IPR000189">
    <property type="entry name" value="Transglyc_AS"/>
</dbReference>
<dbReference type="OrthoDB" id="9815002at2"/>
<dbReference type="InterPro" id="IPR023346">
    <property type="entry name" value="Lysozyme-like_dom_sf"/>
</dbReference>
<dbReference type="PANTHER" id="PTHR37423:SF2">
    <property type="entry name" value="MEMBRANE-BOUND LYTIC MUREIN TRANSGLYCOSYLASE C"/>
    <property type="match status" value="1"/>
</dbReference>
<dbReference type="EMBL" id="CP000473">
    <property type="protein sequence ID" value="ABJ88049.1"/>
    <property type="molecule type" value="Genomic_DNA"/>
</dbReference>
<keyword evidence="2" id="KW-0732">Signal</keyword>
<dbReference type="InterPro" id="IPR008258">
    <property type="entry name" value="Transglycosylase_SLT_dom_1"/>
</dbReference>
<dbReference type="AlphaFoldDB" id="Q01QM1"/>
<evidence type="ECO:0000256" key="1">
    <source>
        <dbReference type="ARBA" id="ARBA00007734"/>
    </source>
</evidence>
<feature type="domain" description="Transglycosylase SLT" evidence="3">
    <location>
        <begin position="59"/>
        <end position="161"/>
    </location>
</feature>
<dbReference type="eggNOG" id="COG0741">
    <property type="taxonomic scope" value="Bacteria"/>
</dbReference>
<organism evidence="4">
    <name type="scientific">Solibacter usitatus (strain Ellin6076)</name>
    <dbReference type="NCBI Taxonomy" id="234267"/>
    <lineage>
        <taxon>Bacteria</taxon>
        <taxon>Pseudomonadati</taxon>
        <taxon>Acidobacteriota</taxon>
        <taxon>Terriglobia</taxon>
        <taxon>Bryobacterales</taxon>
        <taxon>Solibacteraceae</taxon>
        <taxon>Candidatus Solibacter</taxon>
    </lineage>
</organism>
<dbReference type="InParanoid" id="Q01QM1"/>
<proteinExistence type="inferred from homology"/>
<dbReference type="Pfam" id="PF01464">
    <property type="entry name" value="SLT"/>
    <property type="match status" value="1"/>
</dbReference>
<dbReference type="GO" id="GO:0016020">
    <property type="term" value="C:membrane"/>
    <property type="evidence" value="ECO:0007669"/>
    <property type="project" value="InterPro"/>
</dbReference>
<dbReference type="CAZy" id="GH23">
    <property type="family name" value="Glycoside Hydrolase Family 23"/>
</dbReference>